<organism evidence="1 2">
    <name type="scientific">Candidatus Jettenia caeni</name>
    <dbReference type="NCBI Taxonomy" id="247490"/>
    <lineage>
        <taxon>Bacteria</taxon>
        <taxon>Pseudomonadati</taxon>
        <taxon>Planctomycetota</taxon>
        <taxon>Candidatus Brocadiia</taxon>
        <taxon>Candidatus Brocadiales</taxon>
        <taxon>Candidatus Brocadiaceae</taxon>
        <taxon>Candidatus Jettenia</taxon>
    </lineage>
</organism>
<dbReference type="STRING" id="247490.KSU1_C0886"/>
<keyword evidence="2" id="KW-1185">Reference proteome</keyword>
<proteinExistence type="predicted"/>
<name>I3IL87_9BACT</name>
<gene>
    <name evidence="1" type="ORF">KSU1_C0886</name>
</gene>
<accession>I3IL87</accession>
<reference evidence="1 2" key="1">
    <citation type="journal article" date="2012" name="FEBS Lett.">
        <title>Anammox organism KSU-1 expresses a NirK-type copper-containing nitrite reductase instead of a NirS-type with cytochrome cd1.</title>
        <authorList>
            <person name="Hira D."/>
            <person name="Toh H."/>
            <person name="Migita C.T."/>
            <person name="Okubo H."/>
            <person name="Nishiyama T."/>
            <person name="Hattori M."/>
            <person name="Furukawa K."/>
            <person name="Fujii T."/>
        </authorList>
    </citation>
    <scope>NUCLEOTIDE SEQUENCE [LARGE SCALE GENOMIC DNA]</scope>
</reference>
<dbReference type="EMBL" id="BAFH01000003">
    <property type="protein sequence ID" value="GAB62482.1"/>
    <property type="molecule type" value="Genomic_DNA"/>
</dbReference>
<evidence type="ECO:0000313" key="1">
    <source>
        <dbReference type="EMBL" id="GAB62482.1"/>
    </source>
</evidence>
<sequence>MFKKIGITATFVGALMFGIGTVNTFAKEPNCPDACKCPDTIKCDPECVKGKTDKCICKH</sequence>
<dbReference type="Proteomes" id="UP000002985">
    <property type="component" value="Unassembled WGS sequence"/>
</dbReference>
<comment type="caution">
    <text evidence="1">The sequence shown here is derived from an EMBL/GenBank/DDBJ whole genome shotgun (WGS) entry which is preliminary data.</text>
</comment>
<dbReference type="AlphaFoldDB" id="I3IL87"/>
<evidence type="ECO:0000313" key="2">
    <source>
        <dbReference type="Proteomes" id="UP000002985"/>
    </source>
</evidence>
<protein>
    <submittedName>
        <fullName evidence="1">Uncharacterized protein</fullName>
    </submittedName>
</protein>